<evidence type="ECO:0000313" key="2">
    <source>
        <dbReference type="EMBL" id="MFC5068020.1"/>
    </source>
</evidence>
<name>A0ABV9Z2Q1_9HYPH</name>
<sequence length="223" mass="23594">MNVRLLKVLVLAVASLGVGLATFSLGSSGIADTSQGTPDPARRLKSVSEFQSIADAGTRSRALFVEAAKVITDPRCINCHPMNRQPTQGDSMHPHVPLMNAGGGAGPGIGPDGLMCSACHRAENSPAIPGSRVGSVPGNAHWSLAPVSMGWQKQTLGYICRQLKDPTRNGNRSLTQIHRHTIEDHLVGWAWHPGEGRRPAPGTQEEFSALIGAWIETGAECPS</sequence>
<organism evidence="2 3">
    <name type="scientific">Flaviflagellibacter deserti</name>
    <dbReference type="NCBI Taxonomy" id="2267266"/>
    <lineage>
        <taxon>Bacteria</taxon>
        <taxon>Pseudomonadati</taxon>
        <taxon>Pseudomonadota</taxon>
        <taxon>Alphaproteobacteria</taxon>
        <taxon>Hyphomicrobiales</taxon>
        <taxon>Flaviflagellibacter</taxon>
    </lineage>
</organism>
<dbReference type="RefSeq" id="WP_114958548.1">
    <property type="nucleotide sequence ID" value="NZ_JBHSJF010000006.1"/>
</dbReference>
<reference evidence="3" key="1">
    <citation type="journal article" date="2019" name="Int. J. Syst. Evol. Microbiol.">
        <title>The Global Catalogue of Microorganisms (GCM) 10K type strain sequencing project: providing services to taxonomists for standard genome sequencing and annotation.</title>
        <authorList>
            <consortium name="The Broad Institute Genomics Platform"/>
            <consortium name="The Broad Institute Genome Sequencing Center for Infectious Disease"/>
            <person name="Wu L."/>
            <person name="Ma J."/>
        </authorList>
    </citation>
    <scope>NUCLEOTIDE SEQUENCE [LARGE SCALE GENOMIC DNA]</scope>
    <source>
        <strain evidence="3">CGMCC 1.16444</strain>
    </source>
</reference>
<evidence type="ECO:0000313" key="3">
    <source>
        <dbReference type="Proteomes" id="UP001595796"/>
    </source>
</evidence>
<dbReference type="EMBL" id="JBHSJF010000006">
    <property type="protein sequence ID" value="MFC5068020.1"/>
    <property type="molecule type" value="Genomic_DNA"/>
</dbReference>
<protein>
    <submittedName>
        <fullName evidence="2">Isoquinoline 1-oxidoreductase subunit</fullName>
    </submittedName>
</protein>
<accession>A0ABV9Z2Q1</accession>
<comment type="caution">
    <text evidence="2">The sequence shown here is derived from an EMBL/GenBank/DDBJ whole genome shotgun (WGS) entry which is preliminary data.</text>
</comment>
<dbReference type="SUPFAM" id="SSF48695">
    <property type="entry name" value="Multiheme cytochromes"/>
    <property type="match status" value="1"/>
</dbReference>
<feature type="chain" id="PRO_5045849668" evidence="1">
    <location>
        <begin position="21"/>
        <end position="223"/>
    </location>
</feature>
<gene>
    <name evidence="2" type="ORF">ACFPFW_08315</name>
</gene>
<dbReference type="InterPro" id="IPR036280">
    <property type="entry name" value="Multihaem_cyt_sf"/>
</dbReference>
<dbReference type="Proteomes" id="UP001595796">
    <property type="component" value="Unassembled WGS sequence"/>
</dbReference>
<feature type="signal peptide" evidence="1">
    <location>
        <begin position="1"/>
        <end position="20"/>
    </location>
</feature>
<proteinExistence type="predicted"/>
<keyword evidence="3" id="KW-1185">Reference proteome</keyword>
<keyword evidence="1" id="KW-0732">Signal</keyword>
<evidence type="ECO:0000256" key="1">
    <source>
        <dbReference type="SAM" id="SignalP"/>
    </source>
</evidence>